<feature type="transmembrane region" description="Helical" evidence="7">
    <location>
        <begin position="28"/>
        <end position="50"/>
    </location>
</feature>
<evidence type="ECO:0000313" key="10">
    <source>
        <dbReference type="Proteomes" id="UP000000844"/>
    </source>
</evidence>
<name>D3PYU8_STANL</name>
<keyword evidence="5 7" id="KW-0456">Lyase</keyword>
<dbReference type="Gene3D" id="3.30.1490.480">
    <property type="entry name" value="Endolytic murein transglycosylase"/>
    <property type="match status" value="1"/>
</dbReference>
<dbReference type="STRING" id="446470.Snas_3876"/>
<dbReference type="EC" id="4.2.2.29" evidence="7"/>
<dbReference type="PANTHER" id="PTHR30518:SF2">
    <property type="entry name" value="ENDOLYTIC MUREIN TRANSGLYCOSYLASE"/>
    <property type="match status" value="1"/>
</dbReference>
<feature type="site" description="Important for catalytic activity" evidence="7">
    <location>
        <position position="262"/>
    </location>
</feature>
<gene>
    <name evidence="7" type="primary">mltG</name>
    <name evidence="9" type="ordered locus">Snas_3876</name>
</gene>
<keyword evidence="1 7" id="KW-1003">Cell membrane</keyword>
<evidence type="ECO:0000256" key="4">
    <source>
        <dbReference type="ARBA" id="ARBA00023136"/>
    </source>
</evidence>
<dbReference type="Proteomes" id="UP000000844">
    <property type="component" value="Chromosome"/>
</dbReference>
<dbReference type="AlphaFoldDB" id="D3PYU8"/>
<dbReference type="NCBIfam" id="TIGR00247">
    <property type="entry name" value="endolytic transglycosylase MltG"/>
    <property type="match status" value="1"/>
</dbReference>
<feature type="region of interest" description="Disordered" evidence="8">
    <location>
        <begin position="375"/>
        <end position="395"/>
    </location>
</feature>
<dbReference type="RefSeq" id="WP_013019102.1">
    <property type="nucleotide sequence ID" value="NC_013947.1"/>
</dbReference>
<keyword evidence="2 7" id="KW-0812">Transmembrane</keyword>
<evidence type="ECO:0000256" key="5">
    <source>
        <dbReference type="ARBA" id="ARBA00023239"/>
    </source>
</evidence>
<dbReference type="GO" id="GO:0071555">
    <property type="term" value="P:cell wall organization"/>
    <property type="evidence" value="ECO:0007669"/>
    <property type="project" value="UniProtKB-KW"/>
</dbReference>
<dbReference type="PANTHER" id="PTHR30518">
    <property type="entry name" value="ENDOLYTIC MUREIN TRANSGLYCOSYLASE"/>
    <property type="match status" value="1"/>
</dbReference>
<feature type="region of interest" description="Disordered" evidence="8">
    <location>
        <begin position="331"/>
        <end position="355"/>
    </location>
</feature>
<organism evidence="9 10">
    <name type="scientific">Stackebrandtia nassauensis (strain DSM 44728 / CIP 108903 / NRRL B-16338 / NBRC 102104 / LLR-40K-21)</name>
    <dbReference type="NCBI Taxonomy" id="446470"/>
    <lineage>
        <taxon>Bacteria</taxon>
        <taxon>Bacillati</taxon>
        <taxon>Actinomycetota</taxon>
        <taxon>Actinomycetes</taxon>
        <taxon>Glycomycetales</taxon>
        <taxon>Glycomycetaceae</taxon>
        <taxon>Stackebrandtia</taxon>
    </lineage>
</organism>
<dbReference type="Pfam" id="PF02618">
    <property type="entry name" value="YceG"/>
    <property type="match status" value="1"/>
</dbReference>
<evidence type="ECO:0000256" key="8">
    <source>
        <dbReference type="SAM" id="MobiDB-lite"/>
    </source>
</evidence>
<evidence type="ECO:0000256" key="7">
    <source>
        <dbReference type="HAMAP-Rule" id="MF_02065"/>
    </source>
</evidence>
<reference evidence="9 10" key="1">
    <citation type="journal article" date="2009" name="Stand. Genomic Sci.">
        <title>Complete genome sequence of Stackebrandtia nassauensis type strain (LLR-40K-21).</title>
        <authorList>
            <person name="Munk C."/>
            <person name="Lapidus A."/>
            <person name="Copeland A."/>
            <person name="Jando M."/>
            <person name="Mayilraj S."/>
            <person name="Glavina Del Rio T."/>
            <person name="Nolan M."/>
            <person name="Chen F."/>
            <person name="Lucas S."/>
            <person name="Tice H."/>
            <person name="Cheng J.F."/>
            <person name="Han C."/>
            <person name="Detter J.C."/>
            <person name="Bruce D."/>
            <person name="Goodwin L."/>
            <person name="Chain P."/>
            <person name="Pitluck S."/>
            <person name="Goker M."/>
            <person name="Ovchinikova G."/>
            <person name="Pati A."/>
            <person name="Ivanova N."/>
            <person name="Mavromatis K."/>
            <person name="Chen A."/>
            <person name="Palaniappan K."/>
            <person name="Land M."/>
            <person name="Hauser L."/>
            <person name="Chang Y.J."/>
            <person name="Jeffries C.D."/>
            <person name="Bristow J."/>
            <person name="Eisen J.A."/>
            <person name="Markowitz V."/>
            <person name="Hugenholtz P."/>
            <person name="Kyrpides N.C."/>
            <person name="Klenk H.P."/>
        </authorList>
    </citation>
    <scope>NUCLEOTIDE SEQUENCE [LARGE SCALE GENOMIC DNA]</scope>
    <source>
        <strain evidence="10">DSM 44728 / CIP 108903 / NRRL B-16338 / NBRC 102104 / LLR-40K-21</strain>
    </source>
</reference>
<keyword evidence="10" id="KW-1185">Reference proteome</keyword>
<dbReference type="GO" id="GO:0008932">
    <property type="term" value="F:lytic endotransglycosylase activity"/>
    <property type="evidence" value="ECO:0007669"/>
    <property type="project" value="UniProtKB-UniRule"/>
</dbReference>
<evidence type="ECO:0000256" key="3">
    <source>
        <dbReference type="ARBA" id="ARBA00022989"/>
    </source>
</evidence>
<dbReference type="KEGG" id="sna:Snas_3876"/>
<dbReference type="HOGENOM" id="CLU_025574_4_1_11"/>
<keyword evidence="4 7" id="KW-0472">Membrane</keyword>
<comment type="subcellular location">
    <subcellularLocation>
        <location evidence="7">Cell membrane</location>
        <topology evidence="7">Single-pass membrane protein</topology>
    </subcellularLocation>
</comment>
<dbReference type="InterPro" id="IPR003770">
    <property type="entry name" value="MLTG-like"/>
</dbReference>
<keyword evidence="6 7" id="KW-0961">Cell wall biogenesis/degradation</keyword>
<dbReference type="OrthoDB" id="9814591at2"/>
<comment type="similarity">
    <text evidence="7">Belongs to the transglycosylase MltG family.</text>
</comment>
<evidence type="ECO:0000313" key="9">
    <source>
        <dbReference type="EMBL" id="ADD43531.1"/>
    </source>
</evidence>
<dbReference type="EMBL" id="CP001778">
    <property type="protein sequence ID" value="ADD43531.1"/>
    <property type="molecule type" value="Genomic_DNA"/>
</dbReference>
<accession>D3PYU8</accession>
<feature type="region of interest" description="Disordered" evidence="8">
    <location>
        <begin position="1"/>
        <end position="22"/>
    </location>
</feature>
<comment type="function">
    <text evidence="7">Functions as a peptidoglycan terminase that cleaves nascent peptidoglycan strands endolytically to terminate their elongation.</text>
</comment>
<dbReference type="GO" id="GO:0009252">
    <property type="term" value="P:peptidoglycan biosynthetic process"/>
    <property type="evidence" value="ECO:0007669"/>
    <property type="project" value="UniProtKB-UniRule"/>
</dbReference>
<evidence type="ECO:0000256" key="1">
    <source>
        <dbReference type="ARBA" id="ARBA00022475"/>
    </source>
</evidence>
<evidence type="ECO:0000256" key="2">
    <source>
        <dbReference type="ARBA" id="ARBA00022692"/>
    </source>
</evidence>
<keyword evidence="3 7" id="KW-1133">Transmembrane helix</keyword>
<proteinExistence type="inferred from homology"/>
<comment type="catalytic activity">
    <reaction evidence="7">
        <text>a peptidoglycan chain = a peptidoglycan chain with N-acetyl-1,6-anhydromuramyl-[peptide] at the reducing end + a peptidoglycan chain with N-acetylglucosamine at the non-reducing end.</text>
        <dbReference type="EC" id="4.2.2.29"/>
    </reaction>
</comment>
<dbReference type="HAMAP" id="MF_02065">
    <property type="entry name" value="MltG"/>
    <property type="match status" value="1"/>
</dbReference>
<sequence length="395" mass="43125">MLDERPYETMDPSQPRRRRHRRRRKGRTVFALLLVFVLLGTVGVVGFVGFDKIKNIFSAPDYAGDGNGVKVQVEIAEGSVLSDIGDALYKKDVVKSANAFVNAAEANPKSNQIGPGTYAMEKQMSGEAALERMLDPKSRKVSGVTIREGLTMWGTFKKLSENTGVPLEDFTAAAEDPEALGITSDWFERKDGKDVVKSVEGFLSPATYEFKKGATAEEMLKAMVSNFLKVTDSIGFKETVEAQRSNYSPYEVLIVASLSEAEAGVPKDLGKIARVAYNRMDGEYWCHGGLENCLEFDTTTNYGLIEAGKGSKNSKDLTDAELNDESNKWSTHVRAGLPPTPINSPGKSALEGAADPPSGKWKFFVAIDKEGNSAFAETKEEHDANVEEARKNGVL</sequence>
<dbReference type="eggNOG" id="COG1559">
    <property type="taxonomic scope" value="Bacteria"/>
</dbReference>
<protein>
    <recommendedName>
        <fullName evidence="7">Endolytic murein transglycosylase</fullName>
        <ecNumber evidence="7">4.2.2.29</ecNumber>
    </recommendedName>
    <alternativeName>
        <fullName evidence="7">Peptidoglycan lytic transglycosylase</fullName>
    </alternativeName>
    <alternativeName>
        <fullName evidence="7">Peptidoglycan polymerization terminase</fullName>
    </alternativeName>
</protein>
<evidence type="ECO:0000256" key="6">
    <source>
        <dbReference type="ARBA" id="ARBA00023316"/>
    </source>
</evidence>
<dbReference type="GO" id="GO:0005886">
    <property type="term" value="C:plasma membrane"/>
    <property type="evidence" value="ECO:0007669"/>
    <property type="project" value="UniProtKB-SubCell"/>
</dbReference>